<dbReference type="AlphaFoldDB" id="A0A9D1H697"/>
<keyword evidence="9" id="KW-0413">Isomerase</keyword>
<dbReference type="PANTHER" id="PTHR42742:SF3">
    <property type="entry name" value="FRUCTOKINASE"/>
    <property type="match status" value="1"/>
</dbReference>
<dbReference type="PANTHER" id="PTHR42742">
    <property type="entry name" value="TRANSCRIPTIONAL REPRESSOR MPRA"/>
    <property type="match status" value="1"/>
</dbReference>
<keyword evidence="2 5" id="KW-0862">Zinc</keyword>
<dbReference type="InterPro" id="IPR014710">
    <property type="entry name" value="RmlC-like_jellyroll"/>
</dbReference>
<reference evidence="9" key="2">
    <citation type="journal article" date="2021" name="PeerJ">
        <title>Extensive microbial diversity within the chicken gut microbiome revealed by metagenomics and culture.</title>
        <authorList>
            <person name="Gilroy R."/>
            <person name="Ravi A."/>
            <person name="Getino M."/>
            <person name="Pursley I."/>
            <person name="Horton D.L."/>
            <person name="Alikhan N.F."/>
            <person name="Baker D."/>
            <person name="Gharbi K."/>
            <person name="Hall N."/>
            <person name="Watson M."/>
            <person name="Adriaenssens E.M."/>
            <person name="Foster-Nyarko E."/>
            <person name="Jarju S."/>
            <person name="Secka A."/>
            <person name="Antonio M."/>
            <person name="Oren A."/>
            <person name="Chaudhuri R.R."/>
            <person name="La Ragione R."/>
            <person name="Hildebrand F."/>
            <person name="Pallen M.J."/>
        </authorList>
    </citation>
    <scope>NUCLEOTIDE SEQUENCE</scope>
    <source>
        <strain evidence="9">ChiBcec7-5410</strain>
    </source>
</reference>
<dbReference type="InterPro" id="IPR049071">
    <property type="entry name" value="MPI_cupin_dom"/>
</dbReference>
<dbReference type="Proteomes" id="UP000824160">
    <property type="component" value="Unassembled WGS sequence"/>
</dbReference>
<dbReference type="CDD" id="cd07010">
    <property type="entry name" value="cupin_PMI_type_I_N_bac"/>
    <property type="match status" value="1"/>
</dbReference>
<gene>
    <name evidence="9" type="ORF">IAC43_03935</name>
</gene>
<evidence type="ECO:0000256" key="5">
    <source>
        <dbReference type="PIRSR" id="PIRSR036894-1"/>
    </source>
</evidence>
<feature type="binding site" evidence="5">
    <location>
        <position position="119"/>
    </location>
    <ligand>
        <name>Zn(2+)</name>
        <dbReference type="ChEBI" id="CHEBI:29105"/>
    </ligand>
</feature>
<feature type="binding site" evidence="5">
    <location>
        <position position="102"/>
    </location>
    <ligand>
        <name>Zn(2+)</name>
        <dbReference type="ChEBI" id="CHEBI:29105"/>
    </ligand>
</feature>
<feature type="active site" evidence="6">
    <location>
        <position position="197"/>
    </location>
</feature>
<protein>
    <recommendedName>
        <fullName evidence="3">Phosphohexomutase</fullName>
    </recommendedName>
    <alternativeName>
        <fullName evidence="4">Phosphomannose isomerase</fullName>
    </alternativeName>
</protein>
<evidence type="ECO:0000256" key="4">
    <source>
        <dbReference type="ARBA" id="ARBA00030762"/>
    </source>
</evidence>
<evidence type="ECO:0000313" key="10">
    <source>
        <dbReference type="Proteomes" id="UP000824160"/>
    </source>
</evidence>
<reference evidence="9" key="1">
    <citation type="submission" date="2020-10" db="EMBL/GenBank/DDBJ databases">
        <authorList>
            <person name="Gilroy R."/>
        </authorList>
    </citation>
    <scope>NUCLEOTIDE SEQUENCE</scope>
    <source>
        <strain evidence="9">ChiBcec7-5410</strain>
    </source>
</reference>
<keyword evidence="1 5" id="KW-0479">Metal-binding</keyword>
<dbReference type="InterPro" id="IPR046457">
    <property type="entry name" value="PMI_typeI_cat"/>
</dbReference>
<dbReference type="Pfam" id="PF21621">
    <property type="entry name" value="MPI_cupin_dom"/>
    <property type="match status" value="1"/>
</dbReference>
<evidence type="ECO:0000256" key="3">
    <source>
        <dbReference type="ARBA" id="ARBA00029741"/>
    </source>
</evidence>
<dbReference type="PIRSF" id="PIRSF036894">
    <property type="entry name" value="PMI_Firm_short"/>
    <property type="match status" value="1"/>
</dbReference>
<accession>A0A9D1H697</accession>
<evidence type="ECO:0000259" key="7">
    <source>
        <dbReference type="Pfam" id="PF20511"/>
    </source>
</evidence>
<organism evidence="9 10">
    <name type="scientific">Candidatus Faecivivens stercoripullorum</name>
    <dbReference type="NCBI Taxonomy" id="2840805"/>
    <lineage>
        <taxon>Bacteria</taxon>
        <taxon>Bacillati</taxon>
        <taxon>Bacillota</taxon>
        <taxon>Clostridia</taxon>
        <taxon>Eubacteriales</taxon>
        <taxon>Oscillospiraceae</taxon>
        <taxon>Oscillospiraceae incertae sedis</taxon>
        <taxon>Candidatus Faecivivens</taxon>
    </lineage>
</organism>
<evidence type="ECO:0000256" key="1">
    <source>
        <dbReference type="ARBA" id="ARBA00022723"/>
    </source>
</evidence>
<dbReference type="SUPFAM" id="SSF51182">
    <property type="entry name" value="RmlC-like cupins"/>
    <property type="match status" value="1"/>
</dbReference>
<dbReference type="InterPro" id="IPR051804">
    <property type="entry name" value="Carb_Metab_Reg_Kinase/Isom"/>
</dbReference>
<dbReference type="InterPro" id="IPR011051">
    <property type="entry name" value="RmlC_Cupin_sf"/>
</dbReference>
<comment type="caution">
    <text evidence="9">The sequence shown here is derived from an EMBL/GenBank/DDBJ whole genome shotgun (WGS) entry which is preliminary data.</text>
</comment>
<feature type="domain" description="Mannose-6-phosphate isomerase cupin" evidence="8">
    <location>
        <begin position="248"/>
        <end position="320"/>
    </location>
</feature>
<dbReference type="GO" id="GO:0004476">
    <property type="term" value="F:mannose-6-phosphate isomerase activity"/>
    <property type="evidence" value="ECO:0007669"/>
    <property type="project" value="InterPro"/>
</dbReference>
<proteinExistence type="predicted"/>
<evidence type="ECO:0000313" key="9">
    <source>
        <dbReference type="EMBL" id="HIT94311.1"/>
    </source>
</evidence>
<name>A0A9D1H697_9FIRM</name>
<dbReference type="InterPro" id="IPR014628">
    <property type="entry name" value="Man6P_isomerase_Firm_short"/>
</dbReference>
<dbReference type="EMBL" id="DVLW01000106">
    <property type="protein sequence ID" value="HIT94311.1"/>
    <property type="molecule type" value="Genomic_DNA"/>
</dbReference>
<comment type="cofactor">
    <cofactor evidence="5">
        <name>Zn(2+)</name>
        <dbReference type="ChEBI" id="CHEBI:29105"/>
    </cofactor>
    <text evidence="5">Binds 1 zinc ion per subunit.</text>
</comment>
<dbReference type="Gene3D" id="2.60.120.10">
    <property type="entry name" value="Jelly Rolls"/>
    <property type="match status" value="2"/>
</dbReference>
<dbReference type="GO" id="GO:0008270">
    <property type="term" value="F:zinc ion binding"/>
    <property type="evidence" value="ECO:0007669"/>
    <property type="project" value="InterPro"/>
</dbReference>
<feature type="binding site" evidence="5">
    <location>
        <position position="177"/>
    </location>
    <ligand>
        <name>Zn(2+)</name>
        <dbReference type="ChEBI" id="CHEBI:29105"/>
    </ligand>
</feature>
<evidence type="ECO:0000259" key="8">
    <source>
        <dbReference type="Pfam" id="PF21621"/>
    </source>
</evidence>
<evidence type="ECO:0000256" key="6">
    <source>
        <dbReference type="PIRSR" id="PIRSR036894-2"/>
    </source>
</evidence>
<evidence type="ECO:0000256" key="2">
    <source>
        <dbReference type="ARBA" id="ARBA00022833"/>
    </source>
</evidence>
<feature type="domain" description="Phosphomannose isomerase type I catalytic" evidence="7">
    <location>
        <begin position="3"/>
        <end position="109"/>
    </location>
</feature>
<dbReference type="Pfam" id="PF20511">
    <property type="entry name" value="PMI_typeI_cat"/>
    <property type="match status" value="1"/>
</dbReference>
<sequence length="322" mass="35814">MIYSLYPVFKDYLWGGTRLRDEYGKKSDLEKVAESWELSCHKDGVCSIGLAGMDASKPVPLTEFIRIRGKAEVLGTHPAAFPSFPVMIKLIDARDNLSVQVHPDDRYAMRVEGSVGKTEMWYIVDCEEGAELLYGFNRAVTADEVRQAAIDNTLPDLCNHVPVHKGDVFWINAGTLHAIGKGIVIAEIQQNSNLTYRLYDYGRTDKNGNPRELHLDKALDVLRFERPARMGPIGHPEPHNGYTRTLLGSCHYFTVFAIDLHSEYTANASPLSFHCLTVTEGCMTIENEGQLVEAKKGESYFIPAGSGVYTVKGKGKLLITTV</sequence>
<dbReference type="GO" id="GO:0005975">
    <property type="term" value="P:carbohydrate metabolic process"/>
    <property type="evidence" value="ECO:0007669"/>
    <property type="project" value="InterPro"/>
</dbReference>